<evidence type="ECO:0000313" key="3">
    <source>
        <dbReference type="EMBL" id="SNX43573.1"/>
    </source>
</evidence>
<dbReference type="GO" id="GO:0006302">
    <property type="term" value="P:double-strand break repair"/>
    <property type="evidence" value="ECO:0007669"/>
    <property type="project" value="InterPro"/>
</dbReference>
<dbReference type="PANTHER" id="PTHR32114">
    <property type="entry name" value="ABC TRANSPORTER ABCH.3"/>
    <property type="match status" value="1"/>
</dbReference>
<dbReference type="Gene3D" id="3.40.50.300">
    <property type="entry name" value="P-loop containing nucleotide triphosphate hydrolases"/>
    <property type="match status" value="2"/>
</dbReference>
<reference evidence="4" key="1">
    <citation type="submission" date="2016-09" db="EMBL/GenBank/DDBJ databases">
        <authorList>
            <person name="Varghese N."/>
            <person name="Submissions S."/>
        </authorList>
    </citation>
    <scope>NUCLEOTIDE SEQUENCE [LARGE SCALE GENOMIC DNA]</scope>
    <source>
        <strain evidence="4">ANC 4466</strain>
    </source>
</reference>
<dbReference type="AlphaFoldDB" id="A0A240E5N6"/>
<dbReference type="EMBL" id="OANT01000001">
    <property type="protein sequence ID" value="SNX43573.1"/>
    <property type="molecule type" value="Genomic_DNA"/>
</dbReference>
<dbReference type="GO" id="GO:0004527">
    <property type="term" value="F:exonuclease activity"/>
    <property type="evidence" value="ECO:0007669"/>
    <property type="project" value="UniProtKB-KW"/>
</dbReference>
<dbReference type="SUPFAM" id="SSF52540">
    <property type="entry name" value="P-loop containing nucleoside triphosphate hydrolases"/>
    <property type="match status" value="2"/>
</dbReference>
<sequence>MKIKKVEIQGFRAYKTKRDGTFNFKLNENDVSNFIAIYAPNGFGKSSFYDAVEWGVTGNISRYITDNNRKYNEQAARSTKQDGVPQIILRNKDVDSNIQTYVSLETTIGNFYKPWVKPRVDSMDLKFNESDTDKKYIFFRNVVLSQDNIDRFIREIKPENRYKNFMEDFCGDVEYLRRKLTILINENKQKVDDINTKRKLILEELQIPINENVFDEYNSYVSEINKSGETLPLVTNGFDSTLEHEIISISNRRKIEIEKNLSYLESVKIVYIESKSKLNEFKSKLVGLDEMSRNLDVLNSSFDKINKYNELYNSYLVYSKDLEGVVGEISKTDEVYGNINQYEIIEKNIQSKLKELEIKKLEKLNCENKNEELSKLLIDNEAEILNLNRDIHNLEEKFYNSESKFIKSRDLSVEISSLDVDISLDNKILDSFKLEKKVLDDEVEKLLNFDISINGVISNNIGVIESNNDTIESFYQNISKLRSIEHTENYVKEVQSSLSKQMNIAEKIALLGVEYVALNETSICPLCQHKHNTHSDLKTFIETNNLVTELAHSNAVKMAELLEEKNNIEEMLNLNLKEFEKSKNSKLGFLNGRLVEINKKINEKSIKINSSISLMSKLKIDYDDNLKYLDYMDLNDFINSIKPKIDSFKKTLVEKQNRVRSLRESISKLKDDIGKHDNELSLIFNNIANLRINYSYYSVFEYLKSKNISADLFKSSYADKVESLYSTKEHLNKQLFNISGECNLLKENLIESKNWISLDELNLKINDLKNLIFSENLYINSFCNAVKYKSNDNNYSKIDEFIDNAVNSIDLEMSLARNLSSKFDVILGLIASIKPYSNNLKLKEELSRIDSELIKYNNVDDKLSKELGNVVGYLSEYIKSFFYTDLINSIYKKIDPHPHFKEVVFEPDFSVLDRPCLNILIKDEKDQTISPIIYFSSAQLNILSLSVFLSRAIHAKDNYGNALKLILIDDPIQAMDSINILSTIDLLRSISLRFDKQIIISTHDENFYRLLQKKVPTHFFNSKFFRLSSYGVVEQQV</sequence>
<evidence type="ECO:0000259" key="2">
    <source>
        <dbReference type="Pfam" id="PF13476"/>
    </source>
</evidence>
<feature type="coiled-coil region" evidence="1">
    <location>
        <begin position="339"/>
        <end position="397"/>
    </location>
</feature>
<evidence type="ECO:0000256" key="1">
    <source>
        <dbReference type="SAM" id="Coils"/>
    </source>
</evidence>
<proteinExistence type="predicted"/>
<keyword evidence="4" id="KW-1185">Reference proteome</keyword>
<dbReference type="InterPro" id="IPR038729">
    <property type="entry name" value="Rad50/SbcC_AAA"/>
</dbReference>
<keyword evidence="3" id="KW-0378">Hydrolase</keyword>
<protein>
    <submittedName>
        <fullName evidence="3">Exonuclease SbcC</fullName>
    </submittedName>
</protein>
<feature type="domain" description="Rad50/SbcC-type AAA" evidence="2">
    <location>
        <begin position="5"/>
        <end position="206"/>
    </location>
</feature>
<dbReference type="GO" id="GO:0016887">
    <property type="term" value="F:ATP hydrolysis activity"/>
    <property type="evidence" value="ECO:0007669"/>
    <property type="project" value="InterPro"/>
</dbReference>
<dbReference type="PANTHER" id="PTHR32114:SF2">
    <property type="entry name" value="ABC TRANSPORTER ABCH.3"/>
    <property type="match status" value="1"/>
</dbReference>
<gene>
    <name evidence="3" type="ORF">SAMN05421731_101615</name>
</gene>
<dbReference type="RefSeq" id="WP_213064389.1">
    <property type="nucleotide sequence ID" value="NZ_BAABHT010000020.1"/>
</dbReference>
<organism evidence="3 4">
    <name type="scientific">Acinetobacter puyangensis</name>
    <dbReference type="NCBI Taxonomy" id="1096779"/>
    <lineage>
        <taxon>Bacteria</taxon>
        <taxon>Pseudomonadati</taxon>
        <taxon>Pseudomonadota</taxon>
        <taxon>Gammaproteobacteria</taxon>
        <taxon>Moraxellales</taxon>
        <taxon>Moraxellaceae</taxon>
        <taxon>Acinetobacter</taxon>
    </lineage>
</organism>
<dbReference type="Pfam" id="PF13476">
    <property type="entry name" value="AAA_23"/>
    <property type="match status" value="1"/>
</dbReference>
<name>A0A240E5N6_9GAMM</name>
<keyword evidence="3" id="KW-0269">Exonuclease</keyword>
<dbReference type="Proteomes" id="UP000219042">
    <property type="component" value="Unassembled WGS sequence"/>
</dbReference>
<feature type="coiled-coil region" evidence="1">
    <location>
        <begin position="645"/>
        <end position="679"/>
    </location>
</feature>
<accession>A0A240E5N6</accession>
<keyword evidence="1" id="KW-0175">Coiled coil</keyword>
<dbReference type="InterPro" id="IPR027417">
    <property type="entry name" value="P-loop_NTPase"/>
</dbReference>
<evidence type="ECO:0000313" key="4">
    <source>
        <dbReference type="Proteomes" id="UP000219042"/>
    </source>
</evidence>
<keyword evidence="3" id="KW-0540">Nuclease</keyword>